<keyword evidence="1" id="KW-0812">Transmembrane</keyword>
<proteinExistence type="predicted"/>
<reference evidence="3" key="1">
    <citation type="journal article" date="2019" name="Int. J. Syst. Evol. Microbiol.">
        <title>The Global Catalogue of Microorganisms (GCM) 10K type strain sequencing project: providing services to taxonomists for standard genome sequencing and annotation.</title>
        <authorList>
            <consortium name="The Broad Institute Genomics Platform"/>
            <consortium name="The Broad Institute Genome Sequencing Center for Infectious Disease"/>
            <person name="Wu L."/>
            <person name="Ma J."/>
        </authorList>
    </citation>
    <scope>NUCLEOTIDE SEQUENCE [LARGE SCALE GENOMIC DNA]</scope>
    <source>
        <strain evidence="3">KCTC 13128</strain>
    </source>
</reference>
<dbReference type="NCBIfam" id="NF041644">
    <property type="entry name" value="CBO0543_fam"/>
    <property type="match status" value="1"/>
</dbReference>
<organism evidence="2 3">
    <name type="scientific">Virgibacillus xinjiangensis</name>
    <dbReference type="NCBI Taxonomy" id="393090"/>
    <lineage>
        <taxon>Bacteria</taxon>
        <taxon>Bacillati</taxon>
        <taxon>Bacillota</taxon>
        <taxon>Bacilli</taxon>
        <taxon>Bacillales</taxon>
        <taxon>Bacillaceae</taxon>
        <taxon>Virgibacillus</taxon>
    </lineage>
</organism>
<name>A0ABV7CQN9_9BACI</name>
<feature type="transmembrane region" description="Helical" evidence="1">
    <location>
        <begin position="64"/>
        <end position="86"/>
    </location>
</feature>
<feature type="transmembrane region" description="Helical" evidence="1">
    <location>
        <begin position="33"/>
        <end position="52"/>
    </location>
</feature>
<dbReference type="InterPro" id="IPR048147">
    <property type="entry name" value="CBO0543-like"/>
</dbReference>
<sequence>MEVKKEAGILYNELSQLSQNHLFFWSQEILFSWHWWISVALSLLPWLLWWFFRPRESTMRLLTVGFFIMLLSTVLDLVGLACGFWYYPYQVTPFFHGFLPWNNTLMPVTVMLLLLVPRFSLLSKAVTFGLLTSFVGEPLFIWMGLYVQLGWHHFYSLPIYTMLYILSHLIFHATSFKRPAPCLRKQ</sequence>
<accession>A0ABV7CQN9</accession>
<dbReference type="Proteomes" id="UP001595279">
    <property type="component" value="Unassembled WGS sequence"/>
</dbReference>
<protein>
    <submittedName>
        <fullName evidence="2">CBO0543 family protein</fullName>
    </submittedName>
</protein>
<evidence type="ECO:0000313" key="3">
    <source>
        <dbReference type="Proteomes" id="UP001595279"/>
    </source>
</evidence>
<keyword evidence="3" id="KW-1185">Reference proteome</keyword>
<keyword evidence="1" id="KW-0472">Membrane</keyword>
<feature type="transmembrane region" description="Helical" evidence="1">
    <location>
        <begin position="98"/>
        <end position="116"/>
    </location>
</feature>
<gene>
    <name evidence="2" type="ORF">ACFOGI_00525</name>
</gene>
<dbReference type="EMBL" id="JBHRSA010000003">
    <property type="protein sequence ID" value="MFC3038736.1"/>
    <property type="molecule type" value="Genomic_DNA"/>
</dbReference>
<evidence type="ECO:0000313" key="2">
    <source>
        <dbReference type="EMBL" id="MFC3038736.1"/>
    </source>
</evidence>
<feature type="transmembrane region" description="Helical" evidence="1">
    <location>
        <begin position="157"/>
        <end position="176"/>
    </location>
</feature>
<comment type="caution">
    <text evidence="2">The sequence shown here is derived from an EMBL/GenBank/DDBJ whole genome shotgun (WGS) entry which is preliminary data.</text>
</comment>
<dbReference type="RefSeq" id="WP_390266785.1">
    <property type="nucleotide sequence ID" value="NZ_JBHRSA010000003.1"/>
</dbReference>
<feature type="transmembrane region" description="Helical" evidence="1">
    <location>
        <begin position="128"/>
        <end position="151"/>
    </location>
</feature>
<keyword evidence="1" id="KW-1133">Transmembrane helix</keyword>
<evidence type="ECO:0000256" key="1">
    <source>
        <dbReference type="SAM" id="Phobius"/>
    </source>
</evidence>